<comment type="caution">
    <text evidence="2">The sequence shown here is derived from an EMBL/GenBank/DDBJ whole genome shotgun (WGS) entry which is preliminary data.</text>
</comment>
<evidence type="ECO:0000256" key="1">
    <source>
        <dbReference type="SAM" id="SignalP"/>
    </source>
</evidence>
<dbReference type="EMBL" id="JBHSFO010000002">
    <property type="protein sequence ID" value="MFC4603110.1"/>
    <property type="molecule type" value="Genomic_DNA"/>
</dbReference>
<gene>
    <name evidence="2" type="ORF">ACFO6S_05345</name>
</gene>
<dbReference type="InterPro" id="IPR006311">
    <property type="entry name" value="TAT_signal"/>
</dbReference>
<dbReference type="Gene3D" id="1.10.8.10">
    <property type="entry name" value="DNA helicase RuvA subunit, C-terminal domain"/>
    <property type="match status" value="1"/>
</dbReference>
<keyword evidence="3" id="KW-1185">Reference proteome</keyword>
<dbReference type="Gene3D" id="3.90.1530.10">
    <property type="entry name" value="Conserved hypothetical protein from pyrococcus furiosus pfu- 392566-001, ParB domain"/>
    <property type="match status" value="1"/>
</dbReference>
<keyword evidence="1" id="KW-0732">Signal</keyword>
<name>A0ABV9FQJ3_9NOCA</name>
<dbReference type="PROSITE" id="PS51318">
    <property type="entry name" value="TAT"/>
    <property type="match status" value="1"/>
</dbReference>
<evidence type="ECO:0000313" key="2">
    <source>
        <dbReference type="EMBL" id="MFC4603110.1"/>
    </source>
</evidence>
<reference evidence="3" key="1">
    <citation type="journal article" date="2019" name="Int. J. Syst. Evol. Microbiol.">
        <title>The Global Catalogue of Microorganisms (GCM) 10K type strain sequencing project: providing services to taxonomists for standard genome sequencing and annotation.</title>
        <authorList>
            <consortium name="The Broad Institute Genomics Platform"/>
            <consortium name="The Broad Institute Genome Sequencing Center for Infectious Disease"/>
            <person name="Wu L."/>
            <person name="Ma J."/>
        </authorList>
    </citation>
    <scope>NUCLEOTIDE SEQUENCE [LARGE SCALE GENOMIC DNA]</scope>
    <source>
        <strain evidence="3">CCUG 54520</strain>
    </source>
</reference>
<organism evidence="2 3">
    <name type="scientific">Rhodococcus kronopolitis</name>
    <dbReference type="NCBI Taxonomy" id="1460226"/>
    <lineage>
        <taxon>Bacteria</taxon>
        <taxon>Bacillati</taxon>
        <taxon>Actinomycetota</taxon>
        <taxon>Actinomycetes</taxon>
        <taxon>Mycobacteriales</taxon>
        <taxon>Nocardiaceae</taxon>
        <taxon>Rhodococcus</taxon>
    </lineage>
</organism>
<dbReference type="RefSeq" id="WP_378414816.1">
    <property type="nucleotide sequence ID" value="NZ_JBHSFO010000002.1"/>
</dbReference>
<sequence length="366" mass="39093">MSLTSRRALTTLAAFALVGAGTLGATGTALAEPDINSPSCGPSAGSASDLFPNGSSSGSAAGFSDSPFRCSEVGDLIDVRIGDVRATQPSLGYDEVYYKLGRYTLGKDEINKKFDDWCEANGQVKAVTVTPGAKIADPGSFTCELPVGQETAESVAPMKTVVIGPAAKLYLTDGHHTLTSFYETEGPDVHVRLRVLANLSTFTVNNFWAEMKKNGWVWNHDVDGKEVPVTSLPAGVGLANFADDRYRSLMYFARDIGFTPGTIPFQEFYWGAWLRDAKAADLSGWNTRELASYLDTVKRVTKAQTALPADTVVGGGFTAAQLGALAQWNDGKTEDKGEFAKLSKPYSDGKPGKIAYALEYKAAHGK</sequence>
<dbReference type="CDD" id="cd16390">
    <property type="entry name" value="ParB_N_Srx_like"/>
    <property type="match status" value="1"/>
</dbReference>
<accession>A0ABV9FQJ3</accession>
<dbReference type="SUPFAM" id="SSF110849">
    <property type="entry name" value="ParB/Sulfiredoxin"/>
    <property type="match status" value="1"/>
</dbReference>
<dbReference type="InterPro" id="IPR036086">
    <property type="entry name" value="ParB/Sulfiredoxin_sf"/>
</dbReference>
<evidence type="ECO:0000313" key="3">
    <source>
        <dbReference type="Proteomes" id="UP001595914"/>
    </source>
</evidence>
<proteinExistence type="predicted"/>
<feature type="signal peptide" evidence="1">
    <location>
        <begin position="1"/>
        <end position="31"/>
    </location>
</feature>
<dbReference type="InterPro" id="IPR014956">
    <property type="entry name" value="ParBc_2"/>
</dbReference>
<protein>
    <submittedName>
        <fullName evidence="2">ParB/Srx family N-terminal domain-containing protein</fullName>
    </submittedName>
</protein>
<feature type="chain" id="PRO_5046359826" evidence="1">
    <location>
        <begin position="32"/>
        <end position="366"/>
    </location>
</feature>
<dbReference type="Proteomes" id="UP001595914">
    <property type="component" value="Unassembled WGS sequence"/>
</dbReference>
<dbReference type="Pfam" id="PF08857">
    <property type="entry name" value="ParBc_2"/>
    <property type="match status" value="1"/>
</dbReference>